<dbReference type="InParanoid" id="K5VX33"/>
<keyword evidence="3" id="KW-1185">Reference proteome</keyword>
<dbReference type="AlphaFoldDB" id="K5VX33"/>
<feature type="domain" description="DUF6593" evidence="1">
    <location>
        <begin position="35"/>
        <end position="192"/>
    </location>
</feature>
<dbReference type="RefSeq" id="XP_007396431.1">
    <property type="nucleotide sequence ID" value="XM_007396369.1"/>
</dbReference>
<evidence type="ECO:0000313" key="3">
    <source>
        <dbReference type="Proteomes" id="UP000008370"/>
    </source>
</evidence>
<dbReference type="Pfam" id="PF20236">
    <property type="entry name" value="DUF6593"/>
    <property type="match status" value="1"/>
</dbReference>
<accession>K5VX33</accession>
<gene>
    <name evidence="2" type="ORF">PHACADRAFT_257211</name>
</gene>
<protein>
    <recommendedName>
        <fullName evidence="1">DUF6593 domain-containing protein</fullName>
    </recommendedName>
</protein>
<evidence type="ECO:0000259" key="1">
    <source>
        <dbReference type="Pfam" id="PF20236"/>
    </source>
</evidence>
<dbReference type="OrthoDB" id="3256331at2759"/>
<dbReference type="EMBL" id="JH930472">
    <property type="protein sequence ID" value="EKM56133.1"/>
    <property type="molecule type" value="Genomic_DNA"/>
</dbReference>
<dbReference type="InterPro" id="IPR046528">
    <property type="entry name" value="DUF6593"/>
</dbReference>
<dbReference type="GeneID" id="18916790"/>
<dbReference type="KEGG" id="pco:PHACADRAFT_257211"/>
<proteinExistence type="predicted"/>
<sequence>MESQLTLVDIPELKQATQNTPLFASTVLQFTRNCTHNTTITINGQPSKHYAVHSDKYATTTRVTRIVDGSGPVSVGVIQRRNLLPDHLTVGGADIQLNQWLEVPLLHTLPARMHVHGSRYTWWSLSWNQLALYADDKPSANPIAWLDRARVKQPVNGQHIWLPPMISMHEDAEEMADEIVLAVVILEHRLRMADKARATQIASVSGGHLASIASQTAIVFG</sequence>
<dbReference type="Proteomes" id="UP000008370">
    <property type="component" value="Unassembled WGS sequence"/>
</dbReference>
<dbReference type="HOGENOM" id="CLU_084280_2_0_1"/>
<organism evidence="2 3">
    <name type="scientific">Phanerochaete carnosa (strain HHB-10118-sp)</name>
    <name type="common">White-rot fungus</name>
    <name type="synonym">Peniophora carnosa</name>
    <dbReference type="NCBI Taxonomy" id="650164"/>
    <lineage>
        <taxon>Eukaryota</taxon>
        <taxon>Fungi</taxon>
        <taxon>Dikarya</taxon>
        <taxon>Basidiomycota</taxon>
        <taxon>Agaricomycotina</taxon>
        <taxon>Agaricomycetes</taxon>
        <taxon>Polyporales</taxon>
        <taxon>Phanerochaetaceae</taxon>
        <taxon>Phanerochaete</taxon>
    </lineage>
</organism>
<name>K5VX33_PHACS</name>
<evidence type="ECO:0000313" key="2">
    <source>
        <dbReference type="EMBL" id="EKM56133.1"/>
    </source>
</evidence>
<reference evidence="2 3" key="1">
    <citation type="journal article" date="2012" name="BMC Genomics">
        <title>Comparative genomics of the white-rot fungi, Phanerochaete carnosa and P. chrysosporium, to elucidate the genetic basis of the distinct wood types they colonize.</title>
        <authorList>
            <person name="Suzuki H."/>
            <person name="MacDonald J."/>
            <person name="Syed K."/>
            <person name="Salamov A."/>
            <person name="Hori C."/>
            <person name="Aerts A."/>
            <person name="Henrissat B."/>
            <person name="Wiebenga A."/>
            <person name="vanKuyk P.A."/>
            <person name="Barry K."/>
            <person name="Lindquist E."/>
            <person name="LaButti K."/>
            <person name="Lapidus A."/>
            <person name="Lucas S."/>
            <person name="Coutinho P."/>
            <person name="Gong Y."/>
            <person name="Samejima M."/>
            <person name="Mahadevan R."/>
            <person name="Abou-Zaid M."/>
            <person name="de Vries R.P."/>
            <person name="Igarashi K."/>
            <person name="Yadav J.S."/>
            <person name="Grigoriev I.V."/>
            <person name="Master E.R."/>
        </authorList>
    </citation>
    <scope>NUCLEOTIDE SEQUENCE [LARGE SCALE GENOMIC DNA]</scope>
    <source>
        <strain evidence="2 3">HHB-10118-sp</strain>
    </source>
</reference>